<evidence type="ECO:0000313" key="6">
    <source>
        <dbReference type="EMBL" id="BAK15709.1"/>
    </source>
</evidence>
<dbReference type="Proteomes" id="UP000006691">
    <property type="component" value="Chromosome"/>
</dbReference>
<dbReference type="CDD" id="cd00130">
    <property type="entry name" value="PAS"/>
    <property type="match status" value="1"/>
</dbReference>
<dbReference type="InterPro" id="IPR004090">
    <property type="entry name" value="Chemotax_Me-accpt_rcpt"/>
</dbReference>
<dbReference type="InterPro" id="IPR001610">
    <property type="entry name" value="PAC"/>
</dbReference>
<reference evidence="7" key="1">
    <citation type="submission" date="2011-04" db="EMBL/GenBank/DDBJ databases">
        <title>Genome sequence of Solibacillus silvestris StLB046.</title>
        <authorList>
            <person name="Morohoshi T."/>
            <person name="Someya N."/>
            <person name="Ikeda T."/>
        </authorList>
    </citation>
    <scope>NUCLEOTIDE SEQUENCE [LARGE SCALE GENOMIC DNA]</scope>
    <source>
        <strain evidence="7">StLB046</strain>
    </source>
</reference>
<dbReference type="SMART" id="SM00283">
    <property type="entry name" value="MA"/>
    <property type="match status" value="1"/>
</dbReference>
<dbReference type="PROSITE" id="PS50111">
    <property type="entry name" value="CHEMOTAXIS_TRANSDUC_2"/>
    <property type="match status" value="1"/>
</dbReference>
<name>F2FA43_SOLSS</name>
<accession>F2FA43</accession>
<organism evidence="6 7">
    <name type="scientific">Solibacillus silvestris (strain StLB046)</name>
    <name type="common">Bacillus silvestris</name>
    <dbReference type="NCBI Taxonomy" id="1002809"/>
    <lineage>
        <taxon>Bacteria</taxon>
        <taxon>Bacillati</taxon>
        <taxon>Bacillota</taxon>
        <taxon>Bacilli</taxon>
        <taxon>Bacillales</taxon>
        <taxon>Caryophanaceae</taxon>
        <taxon>Solibacillus</taxon>
    </lineage>
</organism>
<dbReference type="Pfam" id="PF08447">
    <property type="entry name" value="PAS_3"/>
    <property type="match status" value="1"/>
</dbReference>
<dbReference type="HOGENOM" id="CLU_000445_107_26_9"/>
<dbReference type="PANTHER" id="PTHR32089">
    <property type="entry name" value="METHYL-ACCEPTING CHEMOTAXIS PROTEIN MCPB"/>
    <property type="match status" value="1"/>
</dbReference>
<reference evidence="6 7" key="2">
    <citation type="journal article" date="2012" name="J. Biosci. Bioeng.">
        <title>Complete genome sequence and characterization of the N-acylhomoserine lactone-degrading gene of the potato leaf-associated Solibacillus silvestris.</title>
        <authorList>
            <person name="Morohoshi T."/>
            <person name="Tominaga Y."/>
            <person name="Someya N."/>
            <person name="Ikeda T."/>
        </authorList>
    </citation>
    <scope>NUCLEOTIDE SEQUENCE [LARGE SCALE GENOMIC DNA]</scope>
    <source>
        <strain evidence="6 7">StLB046</strain>
    </source>
</reference>
<keyword evidence="7" id="KW-1185">Reference proteome</keyword>
<evidence type="ECO:0000313" key="7">
    <source>
        <dbReference type="Proteomes" id="UP000006691"/>
    </source>
</evidence>
<feature type="domain" description="Methyl-accepting transducer" evidence="4">
    <location>
        <begin position="150"/>
        <end position="274"/>
    </location>
</feature>
<protein>
    <submittedName>
        <fullName evidence="6">FOG: PAS/PAC domain</fullName>
    </submittedName>
</protein>
<dbReference type="PATRIC" id="fig|1002809.3.peg.1298"/>
<dbReference type="EMBL" id="AP012157">
    <property type="protein sequence ID" value="BAK15709.1"/>
    <property type="molecule type" value="Genomic_DNA"/>
</dbReference>
<dbReference type="Gene3D" id="3.30.450.20">
    <property type="entry name" value="PAS domain"/>
    <property type="match status" value="1"/>
</dbReference>
<dbReference type="eggNOG" id="COG0840">
    <property type="taxonomic scope" value="Bacteria"/>
</dbReference>
<evidence type="ECO:0000256" key="2">
    <source>
        <dbReference type="ARBA" id="ARBA00029447"/>
    </source>
</evidence>
<dbReference type="InterPro" id="IPR004089">
    <property type="entry name" value="MCPsignal_dom"/>
</dbReference>
<dbReference type="PANTHER" id="PTHR32089:SF112">
    <property type="entry name" value="LYSOZYME-LIKE PROTEIN-RELATED"/>
    <property type="match status" value="1"/>
</dbReference>
<dbReference type="SUPFAM" id="SSF58104">
    <property type="entry name" value="Methyl-accepting chemotaxis protein (MCP) signaling domain"/>
    <property type="match status" value="1"/>
</dbReference>
<dbReference type="GO" id="GO:0004888">
    <property type="term" value="F:transmembrane signaling receptor activity"/>
    <property type="evidence" value="ECO:0007669"/>
    <property type="project" value="InterPro"/>
</dbReference>
<evidence type="ECO:0000256" key="3">
    <source>
        <dbReference type="PROSITE-ProRule" id="PRU00284"/>
    </source>
</evidence>
<dbReference type="SUPFAM" id="SSF55785">
    <property type="entry name" value="PYP-like sensor domain (PAS domain)"/>
    <property type="match status" value="1"/>
</dbReference>
<dbReference type="RefSeq" id="WP_014823186.1">
    <property type="nucleotide sequence ID" value="NC_018065.1"/>
</dbReference>
<dbReference type="InterPro" id="IPR035965">
    <property type="entry name" value="PAS-like_dom_sf"/>
</dbReference>
<dbReference type="NCBIfam" id="TIGR00229">
    <property type="entry name" value="sensory_box"/>
    <property type="match status" value="1"/>
</dbReference>
<sequence length="274" mass="30794">MKTFPPNNSTTQILNETSVLTALESNLAMIEFNLNKEVIWVNENFAKTLGYTVGEMKKMVHKEFCTLDFRNSSAYEELWDCLGKGEKYQGKIQRVGKTGNLLWLEATYIPIMDDEGQVDAVLKIATNITERENSTIKITSQLKEMPTELVNLVVENSMEKIQAIKSLEQQIDLITDTTKIIRNISMQTNVLALNAAIEAARVGEQGRGFKVVADEVRKLASNVDHAIKNVNTNIENITSEALKVSKITDDLQRTVSETQSKFSKTIEEFEGVIK</sequence>
<dbReference type="eggNOG" id="COG2202">
    <property type="taxonomic scope" value="Bacteria"/>
</dbReference>
<dbReference type="PRINTS" id="PR00260">
    <property type="entry name" value="CHEMTRNSDUCR"/>
</dbReference>
<evidence type="ECO:0000259" key="5">
    <source>
        <dbReference type="PROSITE" id="PS50113"/>
    </source>
</evidence>
<dbReference type="InterPro" id="IPR013655">
    <property type="entry name" value="PAS_fold_3"/>
</dbReference>
<evidence type="ECO:0000256" key="1">
    <source>
        <dbReference type="ARBA" id="ARBA00023224"/>
    </source>
</evidence>
<dbReference type="PROSITE" id="PS50113">
    <property type="entry name" value="PAC"/>
    <property type="match status" value="1"/>
</dbReference>
<comment type="similarity">
    <text evidence="2">Belongs to the methyl-accepting chemotaxis (MCP) protein family.</text>
</comment>
<feature type="domain" description="PAC" evidence="5">
    <location>
        <begin position="86"/>
        <end position="140"/>
    </location>
</feature>
<dbReference type="KEGG" id="siv:SSIL_1286"/>
<evidence type="ECO:0000259" key="4">
    <source>
        <dbReference type="PROSITE" id="PS50111"/>
    </source>
</evidence>
<dbReference type="InterPro" id="IPR000700">
    <property type="entry name" value="PAS-assoc_C"/>
</dbReference>
<dbReference type="Gene3D" id="1.10.287.950">
    <property type="entry name" value="Methyl-accepting chemotaxis protein"/>
    <property type="match status" value="1"/>
</dbReference>
<dbReference type="AlphaFoldDB" id="F2FA43"/>
<dbReference type="GO" id="GO:0016020">
    <property type="term" value="C:membrane"/>
    <property type="evidence" value="ECO:0007669"/>
    <property type="project" value="InterPro"/>
</dbReference>
<gene>
    <name evidence="6" type="ordered locus">SSIL_1286</name>
</gene>
<dbReference type="SMART" id="SM00086">
    <property type="entry name" value="PAC"/>
    <property type="match status" value="1"/>
</dbReference>
<dbReference type="InterPro" id="IPR000014">
    <property type="entry name" value="PAS"/>
</dbReference>
<dbReference type="STRING" id="1002809.SSIL_1286"/>
<dbReference type="GO" id="GO:0007165">
    <property type="term" value="P:signal transduction"/>
    <property type="evidence" value="ECO:0007669"/>
    <property type="project" value="UniProtKB-KW"/>
</dbReference>
<keyword evidence="1 3" id="KW-0807">Transducer</keyword>
<dbReference type="GO" id="GO:0006935">
    <property type="term" value="P:chemotaxis"/>
    <property type="evidence" value="ECO:0007669"/>
    <property type="project" value="InterPro"/>
</dbReference>
<dbReference type="Pfam" id="PF00015">
    <property type="entry name" value="MCPsignal"/>
    <property type="match status" value="1"/>
</dbReference>
<proteinExistence type="inferred from homology"/>